<dbReference type="PANTHER" id="PTHR43065:SF23">
    <property type="entry name" value="SENSOR HISTIDINE KINASE PDTAS"/>
    <property type="match status" value="1"/>
</dbReference>
<dbReference type="InterPro" id="IPR011495">
    <property type="entry name" value="Sig_transdc_His_kin_sub2_dim/P"/>
</dbReference>
<reference evidence="5 6" key="1">
    <citation type="journal article" date="2015" name="ISME J.">
        <title>Genomic and phenotypic differentiation among Methanosarcina mazei populations from Columbia River sediment.</title>
        <authorList>
            <person name="Youngblut N.D."/>
            <person name="Wirth J.S."/>
            <person name="Henriksen J.R."/>
            <person name="Smith M."/>
            <person name="Simon H."/>
            <person name="Metcalf W.W."/>
            <person name="Whitaker R.J."/>
        </authorList>
    </citation>
    <scope>NUCLEOTIDE SEQUENCE [LARGE SCALE GENOMIC DNA]</scope>
    <source>
        <strain evidence="5 6">2.F.T.2.6</strain>
    </source>
</reference>
<feature type="domain" description="PAC" evidence="4">
    <location>
        <begin position="389"/>
        <end position="442"/>
    </location>
</feature>
<keyword evidence="1" id="KW-0175">Coiled coil</keyword>
<comment type="caution">
    <text evidence="5">The sequence shown here is derived from an EMBL/GenBank/DDBJ whole genome shotgun (WGS) entry which is preliminary data.</text>
</comment>
<evidence type="ECO:0000259" key="4">
    <source>
        <dbReference type="PROSITE" id="PS50113"/>
    </source>
</evidence>
<protein>
    <submittedName>
        <fullName evidence="5">Histidine kinase</fullName>
    </submittedName>
</protein>
<feature type="domain" description="Histidine kinase" evidence="3">
    <location>
        <begin position="450"/>
        <end position="661"/>
    </location>
</feature>
<dbReference type="Proteomes" id="UP000034047">
    <property type="component" value="Unassembled WGS sequence"/>
</dbReference>
<keyword evidence="5" id="KW-0418">Kinase</keyword>
<dbReference type="NCBIfam" id="TIGR00229">
    <property type="entry name" value="sensory_box"/>
    <property type="match status" value="1"/>
</dbReference>
<dbReference type="InterPro" id="IPR013656">
    <property type="entry name" value="PAS_4"/>
</dbReference>
<dbReference type="CDD" id="cd00130">
    <property type="entry name" value="PAS"/>
    <property type="match status" value="1"/>
</dbReference>
<dbReference type="Gene3D" id="3.30.565.10">
    <property type="entry name" value="Histidine kinase-like ATPase, C-terminal domain"/>
    <property type="match status" value="1"/>
</dbReference>
<dbReference type="InterPro" id="IPR005467">
    <property type="entry name" value="His_kinase_dom"/>
</dbReference>
<dbReference type="PROSITE" id="PS50109">
    <property type="entry name" value="HIS_KIN"/>
    <property type="match status" value="1"/>
</dbReference>
<evidence type="ECO:0000256" key="2">
    <source>
        <dbReference type="SAM" id="MobiDB-lite"/>
    </source>
</evidence>
<dbReference type="SUPFAM" id="SSF55781">
    <property type="entry name" value="GAF domain-like"/>
    <property type="match status" value="1"/>
</dbReference>
<dbReference type="InterPro" id="IPR003018">
    <property type="entry name" value="GAF"/>
</dbReference>
<gene>
    <name evidence="5" type="ORF">DU34_18920</name>
</gene>
<evidence type="ECO:0000259" key="3">
    <source>
        <dbReference type="PROSITE" id="PS50109"/>
    </source>
</evidence>
<dbReference type="PROSITE" id="PS50113">
    <property type="entry name" value="PAC"/>
    <property type="match status" value="1"/>
</dbReference>
<dbReference type="Gene3D" id="3.30.450.40">
    <property type="match status" value="1"/>
</dbReference>
<organism evidence="5 6">
    <name type="scientific">Methanosarcina mazei</name>
    <name type="common">Methanosarcina frisia</name>
    <dbReference type="NCBI Taxonomy" id="2209"/>
    <lineage>
        <taxon>Archaea</taxon>
        <taxon>Methanobacteriati</taxon>
        <taxon>Methanobacteriota</taxon>
        <taxon>Stenosarchaea group</taxon>
        <taxon>Methanomicrobia</taxon>
        <taxon>Methanosarcinales</taxon>
        <taxon>Methanosarcinaceae</taxon>
        <taxon>Methanosarcina</taxon>
    </lineage>
</organism>
<proteinExistence type="predicted"/>
<dbReference type="InterPro" id="IPR003594">
    <property type="entry name" value="HATPase_dom"/>
</dbReference>
<dbReference type="InterPro" id="IPR000014">
    <property type="entry name" value="PAS"/>
</dbReference>
<dbReference type="Pfam" id="PF13492">
    <property type="entry name" value="GAF_3"/>
    <property type="match status" value="1"/>
</dbReference>
<feature type="coiled-coil region" evidence="1">
    <location>
        <begin position="263"/>
        <end position="294"/>
    </location>
</feature>
<keyword evidence="5" id="KW-0808">Transferase</keyword>
<dbReference type="Pfam" id="PF07568">
    <property type="entry name" value="HisKA_2"/>
    <property type="match status" value="1"/>
</dbReference>
<dbReference type="InterPro" id="IPR000700">
    <property type="entry name" value="PAS-assoc_C"/>
</dbReference>
<dbReference type="EMBL" id="JJOU01000001">
    <property type="protein sequence ID" value="KKG20167.1"/>
    <property type="molecule type" value="Genomic_DNA"/>
</dbReference>
<dbReference type="InterPro" id="IPR029016">
    <property type="entry name" value="GAF-like_dom_sf"/>
</dbReference>
<dbReference type="SMART" id="SM00387">
    <property type="entry name" value="HATPase_c"/>
    <property type="match status" value="1"/>
</dbReference>
<dbReference type="SUPFAM" id="SSF55785">
    <property type="entry name" value="PYP-like sensor domain (PAS domain)"/>
    <property type="match status" value="1"/>
</dbReference>
<dbReference type="InterPro" id="IPR035965">
    <property type="entry name" value="PAS-like_dom_sf"/>
</dbReference>
<name>A0A0F8CVL3_METMZ</name>
<dbReference type="AlphaFoldDB" id="A0A0F8CVL3"/>
<dbReference type="SUPFAM" id="SSF55874">
    <property type="entry name" value="ATPase domain of HSP90 chaperone/DNA topoisomerase II/histidine kinase"/>
    <property type="match status" value="1"/>
</dbReference>
<dbReference type="Gene3D" id="3.30.450.20">
    <property type="entry name" value="PAS domain"/>
    <property type="match status" value="1"/>
</dbReference>
<accession>A0A0F8CVL3</accession>
<dbReference type="RefSeq" id="WP_080940420.1">
    <property type="nucleotide sequence ID" value="NZ_JJOU01000001.1"/>
</dbReference>
<dbReference type="InterPro" id="IPR036890">
    <property type="entry name" value="HATPase_C_sf"/>
</dbReference>
<feature type="region of interest" description="Disordered" evidence="2">
    <location>
        <begin position="665"/>
        <end position="693"/>
    </location>
</feature>
<feature type="non-terminal residue" evidence="5">
    <location>
        <position position="693"/>
    </location>
</feature>
<dbReference type="GO" id="GO:0016301">
    <property type="term" value="F:kinase activity"/>
    <property type="evidence" value="ECO:0007669"/>
    <property type="project" value="UniProtKB-KW"/>
</dbReference>
<dbReference type="Pfam" id="PF02518">
    <property type="entry name" value="HATPase_c"/>
    <property type="match status" value="1"/>
</dbReference>
<sequence>MEQLAYQNPNPVLRAGADGKIIYSNNASEALLKKWDTGMGEKLPPSIENLVKKIVKGTSHEKIEVRAGKKVYLVTFYPVPGEDYANIYGFEITGQKKLEQKLRIKEKQYDALYTLGRIALKCESLQAFLDESVKLIAKTLDLEFCKILELKPDGNFLVIAGTGWKPGYVGFAFVKGGKWSQAGYTIFSKVPVIVKNFAEENRFEAPEILREHNIASGMSVIIGDVEKPFGILGAHSAKKRKFTADETFFLNSVAFIIAEVIERRYAEEELHQYKEKLEEIVKERTIELTRANEQLSMEISRRKKVEKDLENNVYFLKTLLDAIPSPVFYRNLEGIYQGCNDKFSRKILNLPKTEIIGHSMQEFREQFSEETLRETEYNDKILLKEGKSLPNELKIKCAIDGELRDFLVYKATYSNLAGEVIGIVGVMLDITERKKAEKALLKTEEIRKKEIHHRIKNNLQVISSLLSLQAENFSDKKVKESFHDSQNRVISMSLIHEELYRTGETGDVESFDFKAYIQKLANELFRSYVVGNKDLHLKLDMENVFLGMDTGIPLGIIINELVSNSLKHAFPGERGGEVNIRLHRLHNGENRSCKDQDTCAISEFLLIVSDNGTGLPENIDFRNTSSLGLQLVNILVDQIGGSIELKKGEGTEFRIKFREEVCPEKKQKSNCGRPPHPKGWGMLRAARPVTRGQ</sequence>
<evidence type="ECO:0000313" key="5">
    <source>
        <dbReference type="EMBL" id="KKG20167.1"/>
    </source>
</evidence>
<dbReference type="Pfam" id="PF08448">
    <property type="entry name" value="PAS_4"/>
    <property type="match status" value="1"/>
</dbReference>
<dbReference type="SMART" id="SM00065">
    <property type="entry name" value="GAF"/>
    <property type="match status" value="1"/>
</dbReference>
<dbReference type="PANTHER" id="PTHR43065">
    <property type="entry name" value="SENSOR HISTIDINE KINASE"/>
    <property type="match status" value="1"/>
</dbReference>
<evidence type="ECO:0000313" key="6">
    <source>
        <dbReference type="Proteomes" id="UP000034047"/>
    </source>
</evidence>
<evidence type="ECO:0000256" key="1">
    <source>
        <dbReference type="SAM" id="Coils"/>
    </source>
</evidence>